<dbReference type="Pfam" id="PF00728">
    <property type="entry name" value="Glyco_hydro_20"/>
    <property type="match status" value="1"/>
</dbReference>
<evidence type="ECO:0000259" key="9">
    <source>
        <dbReference type="Pfam" id="PF00728"/>
    </source>
</evidence>
<evidence type="ECO:0000256" key="8">
    <source>
        <dbReference type="SAM" id="MobiDB-lite"/>
    </source>
</evidence>
<evidence type="ECO:0000256" key="6">
    <source>
        <dbReference type="ARBA" id="ARBA00023295"/>
    </source>
</evidence>
<evidence type="ECO:0000313" key="11">
    <source>
        <dbReference type="EMBL" id="CAF1099383.1"/>
    </source>
</evidence>
<comment type="caution">
    <text evidence="11">The sequence shown here is derived from an EMBL/GenBank/DDBJ whole genome shotgun (WGS) entry which is preliminary data.</text>
</comment>
<dbReference type="EC" id="3.2.1.52" evidence="3"/>
<reference evidence="11" key="1">
    <citation type="submission" date="2021-02" db="EMBL/GenBank/DDBJ databases">
        <authorList>
            <person name="Nowell W R."/>
        </authorList>
    </citation>
    <scope>NUCLEOTIDE SEQUENCE</scope>
</reference>
<dbReference type="EMBL" id="CAJNON010000204">
    <property type="protein sequence ID" value="CAF1099383.1"/>
    <property type="molecule type" value="Genomic_DNA"/>
</dbReference>
<dbReference type="Gene3D" id="3.20.20.80">
    <property type="entry name" value="Glycosidases"/>
    <property type="match status" value="1"/>
</dbReference>
<accession>A0A814NZ66</accession>
<feature type="domain" description="Glycoside hydrolase family 20 catalytic" evidence="9">
    <location>
        <begin position="187"/>
        <end position="501"/>
    </location>
</feature>
<evidence type="ECO:0000256" key="3">
    <source>
        <dbReference type="ARBA" id="ARBA00012663"/>
    </source>
</evidence>
<evidence type="ECO:0000313" key="12">
    <source>
        <dbReference type="Proteomes" id="UP000663891"/>
    </source>
</evidence>
<keyword evidence="5" id="KW-0325">Glycoprotein</keyword>
<protein>
    <recommendedName>
        <fullName evidence="3">beta-N-acetylhexosaminidase</fullName>
        <ecNumber evidence="3">3.2.1.52</ecNumber>
    </recommendedName>
</protein>
<organism evidence="11 12">
    <name type="scientific">Adineta steineri</name>
    <dbReference type="NCBI Taxonomy" id="433720"/>
    <lineage>
        <taxon>Eukaryota</taxon>
        <taxon>Metazoa</taxon>
        <taxon>Spiralia</taxon>
        <taxon>Gnathifera</taxon>
        <taxon>Rotifera</taxon>
        <taxon>Eurotatoria</taxon>
        <taxon>Bdelloidea</taxon>
        <taxon>Adinetida</taxon>
        <taxon>Adinetidae</taxon>
        <taxon>Adineta</taxon>
    </lineage>
</organism>
<dbReference type="InterPro" id="IPR017853">
    <property type="entry name" value="GH"/>
</dbReference>
<gene>
    <name evidence="11" type="ORF">VCS650_LOCUS20014</name>
</gene>
<dbReference type="AlphaFoldDB" id="A0A814NZ66"/>
<evidence type="ECO:0000256" key="4">
    <source>
        <dbReference type="ARBA" id="ARBA00022801"/>
    </source>
</evidence>
<keyword evidence="6" id="KW-0326">Glycosidase</keyword>
<evidence type="ECO:0000256" key="5">
    <source>
        <dbReference type="ARBA" id="ARBA00023180"/>
    </source>
</evidence>
<evidence type="ECO:0000256" key="1">
    <source>
        <dbReference type="ARBA" id="ARBA00001231"/>
    </source>
</evidence>
<dbReference type="SUPFAM" id="SSF51445">
    <property type="entry name" value="(Trans)glycosidases"/>
    <property type="match status" value="1"/>
</dbReference>
<dbReference type="GO" id="GO:0030203">
    <property type="term" value="P:glycosaminoglycan metabolic process"/>
    <property type="evidence" value="ECO:0007669"/>
    <property type="project" value="TreeGrafter"/>
</dbReference>
<dbReference type="PANTHER" id="PTHR22600:SF21">
    <property type="entry name" value="BETA-HEXOSAMINIDASE A"/>
    <property type="match status" value="1"/>
</dbReference>
<evidence type="ECO:0000259" key="10">
    <source>
        <dbReference type="Pfam" id="PF14845"/>
    </source>
</evidence>
<feature type="region of interest" description="Disordered" evidence="8">
    <location>
        <begin position="1"/>
        <end position="35"/>
    </location>
</feature>
<dbReference type="Proteomes" id="UP000663891">
    <property type="component" value="Unassembled WGS sequence"/>
</dbReference>
<dbReference type="GO" id="GO:0016020">
    <property type="term" value="C:membrane"/>
    <property type="evidence" value="ECO:0007669"/>
    <property type="project" value="TreeGrafter"/>
</dbReference>
<dbReference type="SUPFAM" id="SSF55545">
    <property type="entry name" value="beta-N-acetylhexosaminidase-like domain"/>
    <property type="match status" value="1"/>
</dbReference>
<comment type="catalytic activity">
    <reaction evidence="1">
        <text>Hydrolysis of terminal non-reducing N-acetyl-D-hexosamine residues in N-acetyl-beta-D-hexosaminides.</text>
        <dbReference type="EC" id="3.2.1.52"/>
    </reaction>
</comment>
<evidence type="ECO:0000256" key="7">
    <source>
        <dbReference type="PIRSR" id="PIRSR625705-1"/>
    </source>
</evidence>
<feature type="active site" description="Proton donor" evidence="7">
    <location>
        <position position="340"/>
    </location>
</feature>
<dbReference type="InterPro" id="IPR015883">
    <property type="entry name" value="Glyco_hydro_20_cat"/>
</dbReference>
<dbReference type="OrthoDB" id="9986215at2759"/>
<dbReference type="GO" id="GO:0005975">
    <property type="term" value="P:carbohydrate metabolic process"/>
    <property type="evidence" value="ECO:0007669"/>
    <property type="project" value="InterPro"/>
</dbReference>
<dbReference type="PRINTS" id="PR00738">
    <property type="entry name" value="GLHYDRLASE20"/>
</dbReference>
<sequence length="722" mass="83868">MSEDVDTEDSESSLSNDVHAVSNQKPSKHQKLHDHHHENIFISKNISVIPMPKIIDMKHSTLLLSDDFCITSNQKPSKYLKLALNRYSKYISSLTGLSIKVHQNLPPSKNTLTIDCSSSNSGEDTYPTLGEDESYILNITETGSYLSGPTLTGLIRGLSTFVQLIEKDTSSHKNYIPCVNIIDRPRFPWRGLSLDVSRHWMPVNVVERTLNAMELGKLNVLHLHLSDDQGFRVESIEHNLLHDRKDFFTQKDIRHLVEFAKQRRIRIVPEFDIPGHTTSWFVGYPELATEPRPHQVEIRWGVLKPTMDPTKDSTYEFLDSFFREMTALFPDEYFHIGGDEVEGSQWMQSLAINVFINKHRLGDKNGLQAYFNKRIQKMLRKYHKKLIGWEEILDEFRENLAIDKDAIIQSWKSRKSLASAIEKGYKGLLSTGYYLDHLQPATYHYRIDPILNDELWLFNEEQLSHVLGGEACMWNEYASQDTVDSRLWPRILAIAERFWSPSSINNPDFLYERLFRMSHLLDKMNTGVIHFSSYKLKLEKLLVNTDKKKDLLHPFIILADVCEPYGFEQRSQSNKYTALVPLTTFTDALQPESELVWKLENLPFNDKMFRDIFQRWSLNDIRLRELFDDVEIANSKRLWGQDIGQLSKNLATIGKIGLQVLNYGAKRILHPNKNDSMNSWPISQWIGYHNQMLYQLENQVNEVRLAAVRPVRRLLNSIKIFT</sequence>
<dbReference type="Gene3D" id="3.30.379.10">
    <property type="entry name" value="Chitobiase/beta-hexosaminidase domain 2-like"/>
    <property type="match status" value="1"/>
</dbReference>
<comment type="similarity">
    <text evidence="2">Belongs to the glycosyl hydrolase 20 family.</text>
</comment>
<dbReference type="InterPro" id="IPR029018">
    <property type="entry name" value="Hex-like_dom2"/>
</dbReference>
<evidence type="ECO:0000256" key="2">
    <source>
        <dbReference type="ARBA" id="ARBA00006285"/>
    </source>
</evidence>
<dbReference type="InterPro" id="IPR025705">
    <property type="entry name" value="Beta_hexosaminidase_sua/sub"/>
</dbReference>
<dbReference type="Pfam" id="PF14845">
    <property type="entry name" value="Glycohydro_20b2"/>
    <property type="match status" value="1"/>
</dbReference>
<keyword evidence="4" id="KW-0378">Hydrolase</keyword>
<dbReference type="GO" id="GO:0004563">
    <property type="term" value="F:beta-N-acetylhexosaminidase activity"/>
    <property type="evidence" value="ECO:0007669"/>
    <property type="project" value="UniProtKB-EC"/>
</dbReference>
<dbReference type="GO" id="GO:0006689">
    <property type="term" value="P:ganglioside catabolic process"/>
    <property type="evidence" value="ECO:0007669"/>
    <property type="project" value="TreeGrafter"/>
</dbReference>
<dbReference type="PANTHER" id="PTHR22600">
    <property type="entry name" value="BETA-HEXOSAMINIDASE"/>
    <property type="match status" value="1"/>
</dbReference>
<name>A0A814NZ66_9BILA</name>
<feature type="compositionally biased region" description="Acidic residues" evidence="8">
    <location>
        <begin position="1"/>
        <end position="11"/>
    </location>
</feature>
<feature type="domain" description="Beta-hexosaminidase eukaryotic type N-terminal" evidence="10">
    <location>
        <begin position="49"/>
        <end position="164"/>
    </location>
</feature>
<proteinExistence type="inferred from homology"/>
<dbReference type="InterPro" id="IPR029019">
    <property type="entry name" value="HEX_eukaryotic_N"/>
</dbReference>
<dbReference type="GO" id="GO:0005764">
    <property type="term" value="C:lysosome"/>
    <property type="evidence" value="ECO:0007669"/>
    <property type="project" value="TreeGrafter"/>
</dbReference>